<keyword evidence="2" id="KW-1133">Transmembrane helix</keyword>
<evidence type="ECO:0000259" key="3">
    <source>
        <dbReference type="PROSITE" id="PS51724"/>
    </source>
</evidence>
<dbReference type="SUPFAM" id="SSF110997">
    <property type="entry name" value="Sporulation related repeat"/>
    <property type="match status" value="1"/>
</dbReference>
<feature type="region of interest" description="Disordered" evidence="1">
    <location>
        <begin position="86"/>
        <end position="134"/>
    </location>
</feature>
<dbReference type="EMBL" id="ACJN02000003">
    <property type="protein sequence ID" value="EFI33828.1"/>
    <property type="molecule type" value="Genomic_DNA"/>
</dbReference>
<dbReference type="Proteomes" id="UP000005496">
    <property type="component" value="Unassembled WGS sequence"/>
</dbReference>
<dbReference type="InterPro" id="IPR007730">
    <property type="entry name" value="SPOR-like_dom"/>
</dbReference>
<keyword evidence="5" id="KW-1185">Reference proteome</keyword>
<evidence type="ECO:0000256" key="1">
    <source>
        <dbReference type="SAM" id="MobiDB-lite"/>
    </source>
</evidence>
<feature type="transmembrane region" description="Helical" evidence="2">
    <location>
        <begin position="26"/>
        <end position="46"/>
    </location>
</feature>
<accession>D6ST12</accession>
<feature type="region of interest" description="Disordered" evidence="1">
    <location>
        <begin position="61"/>
        <end position="80"/>
    </location>
</feature>
<dbReference type="RefSeq" id="WP_008871177.1">
    <property type="nucleotide sequence ID" value="NZ_ACJN02000003.1"/>
</dbReference>
<dbReference type="AlphaFoldDB" id="D6ST12"/>
<keyword evidence="2" id="KW-0812">Transmembrane</keyword>
<reference evidence="4" key="1">
    <citation type="submission" date="2010-05" db="EMBL/GenBank/DDBJ databases">
        <title>The draft genome of Desulfonatronospira thiodismutans ASO3-1.</title>
        <authorList>
            <consortium name="US DOE Joint Genome Institute (JGI-PGF)"/>
            <person name="Lucas S."/>
            <person name="Copeland A."/>
            <person name="Lapidus A."/>
            <person name="Cheng J.-F."/>
            <person name="Bruce D."/>
            <person name="Goodwin L."/>
            <person name="Pitluck S."/>
            <person name="Chertkov O."/>
            <person name="Brettin T."/>
            <person name="Detter J.C."/>
            <person name="Han C."/>
            <person name="Land M.L."/>
            <person name="Hauser L."/>
            <person name="Kyrpides N."/>
            <person name="Mikhailova N."/>
            <person name="Muyzer G."/>
            <person name="Woyke T."/>
        </authorList>
    </citation>
    <scope>NUCLEOTIDE SEQUENCE [LARGE SCALE GENOMIC DNA]</scope>
    <source>
        <strain evidence="4">ASO3-1</strain>
    </source>
</reference>
<organism evidence="4 5">
    <name type="scientific">Desulfonatronospira thiodismutans ASO3-1</name>
    <dbReference type="NCBI Taxonomy" id="555779"/>
    <lineage>
        <taxon>Bacteria</taxon>
        <taxon>Pseudomonadati</taxon>
        <taxon>Thermodesulfobacteriota</taxon>
        <taxon>Desulfovibrionia</taxon>
        <taxon>Desulfovibrionales</taxon>
        <taxon>Desulfonatronovibrionaceae</taxon>
        <taxon>Desulfonatronospira</taxon>
    </lineage>
</organism>
<dbReference type="PROSITE" id="PS51724">
    <property type="entry name" value="SPOR"/>
    <property type="match status" value="1"/>
</dbReference>
<proteinExistence type="predicted"/>
<dbReference type="Pfam" id="PF05036">
    <property type="entry name" value="SPOR"/>
    <property type="match status" value="1"/>
</dbReference>
<feature type="compositionally biased region" description="Basic and acidic residues" evidence="1">
    <location>
        <begin position="64"/>
        <end position="80"/>
    </location>
</feature>
<comment type="caution">
    <text evidence="4">The sequence shown here is derived from an EMBL/GenBank/DDBJ whole genome shotgun (WGS) entry which is preliminary data.</text>
</comment>
<keyword evidence="2" id="KW-0472">Membrane</keyword>
<dbReference type="InterPro" id="IPR036680">
    <property type="entry name" value="SPOR-like_sf"/>
</dbReference>
<evidence type="ECO:0000256" key="2">
    <source>
        <dbReference type="SAM" id="Phobius"/>
    </source>
</evidence>
<feature type="domain" description="SPOR" evidence="3">
    <location>
        <begin position="134"/>
        <end position="213"/>
    </location>
</feature>
<dbReference type="OrthoDB" id="5453354at2"/>
<protein>
    <submittedName>
        <fullName evidence="4">Sporulation domain protein</fullName>
    </submittedName>
</protein>
<dbReference type="Gene3D" id="3.30.70.1070">
    <property type="entry name" value="Sporulation related repeat"/>
    <property type="match status" value="1"/>
</dbReference>
<feature type="compositionally biased region" description="Acidic residues" evidence="1">
    <location>
        <begin position="125"/>
        <end position="134"/>
    </location>
</feature>
<gene>
    <name evidence="4" type="ORF">Dthio_PD1167</name>
</gene>
<evidence type="ECO:0000313" key="4">
    <source>
        <dbReference type="EMBL" id="EFI33828.1"/>
    </source>
</evidence>
<evidence type="ECO:0000313" key="5">
    <source>
        <dbReference type="Proteomes" id="UP000005496"/>
    </source>
</evidence>
<dbReference type="eggNOG" id="COG3087">
    <property type="taxonomic scope" value="Bacteria"/>
</dbReference>
<dbReference type="GO" id="GO:0042834">
    <property type="term" value="F:peptidoglycan binding"/>
    <property type="evidence" value="ECO:0007669"/>
    <property type="project" value="InterPro"/>
</dbReference>
<name>D6ST12_9BACT</name>
<sequence length="216" mass="24378">MAARNTKNKKKQESRLSLQLTPGRTLTLGGFALLAIVWAFILGVFVGRGYNPEDVMPDISRIMPQEEKKQEEARILRPEELEFHERLRSEPARDPSPQEQPAAPVTESPQEQPLETAALPPEPEPAPEPETEAEAESFVYTFQVGSFQSMERAGGLQQRLYQEGFSASINRTFSGEEPWYRVIIEVETTPSNIDSFKQKLGEQGIDQPLLRNKRPS</sequence>